<protein>
    <recommendedName>
        <fullName evidence="4">GTPase-activator protein for Ras family GTPase</fullName>
    </recommendedName>
</protein>
<keyword evidence="3" id="KW-1185">Reference proteome</keyword>
<feature type="coiled-coil region" evidence="1">
    <location>
        <begin position="328"/>
        <end position="373"/>
    </location>
</feature>
<dbReference type="EMBL" id="BAAFRS010000254">
    <property type="protein sequence ID" value="GAB1225524.1"/>
    <property type="molecule type" value="Genomic_DNA"/>
</dbReference>
<comment type="caution">
    <text evidence="2">The sequence shown here is derived from an EMBL/GenBank/DDBJ whole genome shotgun (WGS) entry which is preliminary data.</text>
</comment>
<keyword evidence="1" id="KW-0175">Coiled coil</keyword>
<dbReference type="Proteomes" id="UP001628156">
    <property type="component" value="Unassembled WGS sequence"/>
</dbReference>
<dbReference type="SUPFAM" id="SSF48350">
    <property type="entry name" value="GTPase activation domain, GAP"/>
    <property type="match status" value="1"/>
</dbReference>
<evidence type="ECO:0008006" key="4">
    <source>
        <dbReference type="Google" id="ProtNLM"/>
    </source>
</evidence>
<evidence type="ECO:0000256" key="1">
    <source>
        <dbReference type="SAM" id="Coils"/>
    </source>
</evidence>
<evidence type="ECO:0000313" key="3">
    <source>
        <dbReference type="Proteomes" id="UP001628156"/>
    </source>
</evidence>
<proteinExistence type="predicted"/>
<evidence type="ECO:0000313" key="2">
    <source>
        <dbReference type="EMBL" id="GAB1225524.1"/>
    </source>
</evidence>
<accession>A0ABQ0DRP4</accession>
<name>A0ABQ0DRP4_9EUKA</name>
<sequence>MASSQPTRFSLSTRSSDFITCESNPLETLLLNLTNDIPTGVIKHFCSLMSTPEELFNNTSMIVGYYLQEGCLKQFIKYLIVREIEECFRTPQSIFKRNSTYLRVLKIILENELKPFFNKAMEIVLVIIEENKSKLVIGNTGDPGVEKSLDKMKDIIYKLTELFITFNFSNTFLYFMSRALVELHARTPNVEISALRGLFFIRLLGNYLVSNLESKSAVEAESLKTVSVVLSWFAEPTEEEISEDNWKAYLKEFASDKRQSIDERILQFKNSDIESIEIDLPWIDKEKAKDLLPRMQVEWRNVVQFVTSESGVLLQLHFSSEMETTRIYNRLINELEALSTNTKKEKSDLLLKMTSMKMEIKDLEEEIKYLRELLASRDPSLAYLKSDEKEQDN</sequence>
<reference evidence="2 3" key="1">
    <citation type="journal article" date="2019" name="PLoS Negl. Trop. Dis.">
        <title>Whole genome sequencing of Entamoeba nuttalli reveals mammalian host-related molecular signatures and a novel octapeptide-repeat surface protein.</title>
        <authorList>
            <person name="Tanaka M."/>
            <person name="Makiuchi T."/>
            <person name="Komiyama T."/>
            <person name="Shiina T."/>
            <person name="Osaki K."/>
            <person name="Tachibana H."/>
        </authorList>
    </citation>
    <scope>NUCLEOTIDE SEQUENCE [LARGE SCALE GENOMIC DNA]</scope>
    <source>
        <strain evidence="2 3">P19-061405</strain>
    </source>
</reference>
<gene>
    <name evidence="2" type="ORF">ENUP19_0254G0026</name>
</gene>
<organism evidence="2 3">
    <name type="scientific">Entamoeba nuttalli</name>
    <dbReference type="NCBI Taxonomy" id="412467"/>
    <lineage>
        <taxon>Eukaryota</taxon>
        <taxon>Amoebozoa</taxon>
        <taxon>Evosea</taxon>
        <taxon>Archamoebae</taxon>
        <taxon>Mastigamoebida</taxon>
        <taxon>Entamoebidae</taxon>
        <taxon>Entamoeba</taxon>
    </lineage>
</organism>
<dbReference type="InterPro" id="IPR008936">
    <property type="entry name" value="Rho_GTPase_activation_prot"/>
</dbReference>